<keyword evidence="2" id="KW-1185">Reference proteome</keyword>
<dbReference type="RefSeq" id="WP_169113109.1">
    <property type="nucleotide sequence ID" value="NZ_CP051684.1"/>
</dbReference>
<dbReference type="Pfam" id="PF03864">
    <property type="entry name" value="Phage_cap_E"/>
    <property type="match status" value="1"/>
</dbReference>
<proteinExistence type="inferred from homology"/>
<sequence>MPLSGNTFAFDTNALIAVVPNLKRSQQFLLDRFFPNVTMSDTEYVSIDVDVGKRRMSPFVSPLVEGKLVEQRRVQTNQFKPAYIKDKRAPDLRKPVRRAIGEQIGGTLTGAEREAANVELEMTDQLDMLDRRLEWMAAQALINGTVTITGEGFPTVVVDYGRDATLTVAKTSTGKWTQSNISAGTASPSNDVAAWAQQMLKKSGAAPTDIVFSTSAFNAFKLDPALQGAIIYPKMSDSGNSINAAAQIQLGAQYQGKWGQYDLWVYNDWYVDDNNVEQPMIPDGSLVMTGAQLQGTRAFGQILDPEHNYESLPYAPKTWVEKDPAQRMLMMQSAPIVIPARVNAAMSAQVL</sequence>
<protein>
    <submittedName>
        <fullName evidence="1">Major capsid protein</fullName>
    </submittedName>
</protein>
<dbReference type="InterPro" id="IPR005564">
    <property type="entry name" value="Major_capsid_GpE"/>
</dbReference>
<evidence type="ECO:0000313" key="2">
    <source>
        <dbReference type="Proteomes" id="UP000503117"/>
    </source>
</evidence>
<name>A0ABX6MBT4_9BURK</name>
<dbReference type="Gene3D" id="3.15.30.10">
    <property type="entry name" value="putative capsid protein of prophage domain like"/>
    <property type="match status" value="1"/>
</dbReference>
<dbReference type="Gene3D" id="3.30.1930.10">
    <property type="entry name" value="capsid protein of prophage domain"/>
    <property type="match status" value="1"/>
</dbReference>
<organism evidence="1 2">
    <name type="scientific">Duganella dendranthematis</name>
    <dbReference type="NCBI Taxonomy" id="2728021"/>
    <lineage>
        <taxon>Bacteria</taxon>
        <taxon>Pseudomonadati</taxon>
        <taxon>Pseudomonadota</taxon>
        <taxon>Betaproteobacteria</taxon>
        <taxon>Burkholderiales</taxon>
        <taxon>Oxalobacteraceae</taxon>
        <taxon>Telluria group</taxon>
        <taxon>Duganella</taxon>
    </lineage>
</organism>
<dbReference type="Proteomes" id="UP000503117">
    <property type="component" value="Chromosome"/>
</dbReference>
<evidence type="ECO:0000313" key="1">
    <source>
        <dbReference type="EMBL" id="QJD91799.1"/>
    </source>
</evidence>
<accession>A0ABX6MBT4</accession>
<gene>
    <name evidence="1" type="ORF">HH213_17915</name>
</gene>
<dbReference type="HAMAP" id="MF_04133">
    <property type="entry name" value="CAPSID_LAMBDA"/>
    <property type="match status" value="1"/>
</dbReference>
<dbReference type="EMBL" id="CP051684">
    <property type="protein sequence ID" value="QJD91799.1"/>
    <property type="molecule type" value="Genomic_DNA"/>
</dbReference>
<reference evidence="1 2" key="1">
    <citation type="submission" date="2020-04" db="EMBL/GenBank/DDBJ databases">
        <title>Genome sequencing of novel species.</title>
        <authorList>
            <person name="Heo J."/>
            <person name="Kim S.-J."/>
            <person name="Kim J.-S."/>
            <person name="Hong S.-B."/>
            <person name="Kwon S.-W."/>
        </authorList>
    </citation>
    <scope>NUCLEOTIDE SEQUENCE [LARGE SCALE GENOMIC DNA]</scope>
    <source>
        <strain evidence="1 2">AF9R3</strain>
    </source>
</reference>